<gene>
    <name evidence="9" type="ORF">SAPIO_CDS4885</name>
</gene>
<dbReference type="Gene3D" id="2.130.10.10">
    <property type="entry name" value="YVTN repeat-like/Quinoprotein amine dehydrogenase"/>
    <property type="match status" value="1"/>
</dbReference>
<dbReference type="RefSeq" id="XP_016643008.1">
    <property type="nucleotide sequence ID" value="XM_016787333.1"/>
</dbReference>
<dbReference type="CDD" id="cd00200">
    <property type="entry name" value="WD40"/>
    <property type="match status" value="1"/>
</dbReference>
<dbReference type="Pfam" id="PF00400">
    <property type="entry name" value="WD40"/>
    <property type="match status" value="5"/>
</dbReference>
<evidence type="ECO:0000259" key="8">
    <source>
        <dbReference type="PROSITE" id="PS51396"/>
    </source>
</evidence>
<evidence type="ECO:0000256" key="3">
    <source>
        <dbReference type="ARBA" id="ARBA00022574"/>
    </source>
</evidence>
<dbReference type="Pfam" id="PF08324">
    <property type="entry name" value="PUL"/>
    <property type="match status" value="1"/>
</dbReference>
<feature type="domain" description="PFU" evidence="7">
    <location>
        <begin position="382"/>
        <end position="478"/>
    </location>
</feature>
<dbReference type="Proteomes" id="UP000028545">
    <property type="component" value="Unassembled WGS sequence"/>
</dbReference>
<evidence type="ECO:0000256" key="1">
    <source>
        <dbReference type="ARBA" id="ARBA00004496"/>
    </source>
</evidence>
<dbReference type="KEGG" id="sapo:SAPIO_CDS4885"/>
<dbReference type="Gene3D" id="1.25.10.10">
    <property type="entry name" value="Leucine-rich Repeat Variant"/>
    <property type="match status" value="1"/>
</dbReference>
<dbReference type="GeneID" id="27723957"/>
<dbReference type="SMART" id="SM00320">
    <property type="entry name" value="WD40"/>
    <property type="match status" value="6"/>
</dbReference>
<dbReference type="GO" id="GO:0005737">
    <property type="term" value="C:cytoplasm"/>
    <property type="evidence" value="ECO:0007669"/>
    <property type="project" value="UniProtKB-SubCell"/>
</dbReference>
<dbReference type="GO" id="GO:0043161">
    <property type="term" value="P:proteasome-mediated ubiquitin-dependent protein catabolic process"/>
    <property type="evidence" value="ECO:0007669"/>
    <property type="project" value="TreeGrafter"/>
</dbReference>
<dbReference type="GO" id="GO:0010992">
    <property type="term" value="P:ubiquitin recycling"/>
    <property type="evidence" value="ECO:0007669"/>
    <property type="project" value="TreeGrafter"/>
</dbReference>
<proteinExistence type="predicted"/>
<dbReference type="InterPro" id="IPR013535">
    <property type="entry name" value="PUL_dom"/>
</dbReference>
<dbReference type="OMA" id="DKCIYYW"/>
<reference evidence="9 10" key="1">
    <citation type="journal article" date="2014" name="Genome Announc.">
        <title>Draft genome sequence of the pathogenic fungus Scedosporium apiospermum.</title>
        <authorList>
            <person name="Vandeputte P."/>
            <person name="Ghamrawi S."/>
            <person name="Rechenmann M."/>
            <person name="Iltis A."/>
            <person name="Giraud S."/>
            <person name="Fleury M."/>
            <person name="Thornton C."/>
            <person name="Delhaes L."/>
            <person name="Meyer W."/>
            <person name="Papon N."/>
            <person name="Bouchara J.P."/>
        </authorList>
    </citation>
    <scope>NUCLEOTIDE SEQUENCE [LARGE SCALE GENOMIC DNA]</scope>
    <source>
        <strain evidence="9 10">IHEM 14462</strain>
    </source>
</reference>
<feature type="domain" description="PUL" evidence="8">
    <location>
        <begin position="502"/>
        <end position="788"/>
    </location>
</feature>
<comment type="caution">
    <text evidence="9">The sequence shown here is derived from an EMBL/GenBank/DDBJ whole genome shotgun (WGS) entry which is preliminary data.</text>
</comment>
<feature type="repeat" description="WD" evidence="5">
    <location>
        <begin position="243"/>
        <end position="274"/>
    </location>
</feature>
<dbReference type="GO" id="GO:0005634">
    <property type="term" value="C:nucleus"/>
    <property type="evidence" value="ECO:0007669"/>
    <property type="project" value="TreeGrafter"/>
</dbReference>
<dbReference type="OrthoDB" id="10265988at2759"/>
<dbReference type="FunFam" id="2.130.10.10:FF:000236">
    <property type="entry name" value="Polyubiquitin binding protein (Doa1/Ufd3)"/>
    <property type="match status" value="1"/>
</dbReference>
<dbReference type="InterPro" id="IPR015943">
    <property type="entry name" value="WD40/YVTN_repeat-like_dom_sf"/>
</dbReference>
<dbReference type="PROSITE" id="PS50294">
    <property type="entry name" value="WD_REPEATS_REGION"/>
    <property type="match status" value="2"/>
</dbReference>
<protein>
    <recommendedName>
        <fullName evidence="11">Ubiquitin homeostasis protein lub1</fullName>
    </recommendedName>
</protein>
<organism evidence="9 10">
    <name type="scientific">Pseudallescheria apiosperma</name>
    <name type="common">Scedosporium apiospermum</name>
    <dbReference type="NCBI Taxonomy" id="563466"/>
    <lineage>
        <taxon>Eukaryota</taxon>
        <taxon>Fungi</taxon>
        <taxon>Dikarya</taxon>
        <taxon>Ascomycota</taxon>
        <taxon>Pezizomycotina</taxon>
        <taxon>Sordariomycetes</taxon>
        <taxon>Hypocreomycetidae</taxon>
        <taxon>Microascales</taxon>
        <taxon>Microascaceae</taxon>
        <taxon>Scedosporium</taxon>
    </lineage>
</organism>
<evidence type="ECO:0000256" key="4">
    <source>
        <dbReference type="ARBA" id="ARBA00022737"/>
    </source>
</evidence>
<dbReference type="InterPro" id="IPR038122">
    <property type="entry name" value="PFU_sf"/>
</dbReference>
<comment type="subcellular location">
    <subcellularLocation>
        <location evidence="1">Cytoplasm</location>
    </subcellularLocation>
</comment>
<dbReference type="GO" id="GO:0043130">
    <property type="term" value="F:ubiquitin binding"/>
    <property type="evidence" value="ECO:0007669"/>
    <property type="project" value="TreeGrafter"/>
</dbReference>
<evidence type="ECO:0008006" key="11">
    <source>
        <dbReference type="Google" id="ProtNLM"/>
    </source>
</evidence>
<evidence type="ECO:0000259" key="7">
    <source>
        <dbReference type="PROSITE" id="PS51394"/>
    </source>
</evidence>
<dbReference type="Pfam" id="PF09070">
    <property type="entry name" value="PFU"/>
    <property type="match status" value="1"/>
</dbReference>
<keyword evidence="4" id="KW-0677">Repeat</keyword>
<dbReference type="PROSITE" id="PS51394">
    <property type="entry name" value="PFU"/>
    <property type="match status" value="1"/>
</dbReference>
<dbReference type="InterPro" id="IPR011989">
    <property type="entry name" value="ARM-like"/>
</dbReference>
<dbReference type="EMBL" id="JOWA01000095">
    <property type="protein sequence ID" value="KEZ43209.1"/>
    <property type="molecule type" value="Genomic_DNA"/>
</dbReference>
<evidence type="ECO:0000256" key="5">
    <source>
        <dbReference type="PROSITE-ProRule" id="PRU00221"/>
    </source>
</evidence>
<sequence>MTSPAFQLSAQLVGHESDVRAVAFPNPDAVLSASRDCSVRLWQRTSDSSSSTSSTFEAHITNQGSDYVNSITYLPPTHAYPEGLVVSGGRDTIIDVRKPTSLPGDNAERLLIGHAHNVCTLDVSPKGNYIVSGGWDSQARVWSVSKWETQFMLTGHELSVWAVTFLDENTVVTGCADKNIRIYDLRKAVSGDVQPRSTIYTDDIIRSLCAAPKNHVTGADIVSASNDGVLRFWKLNGQMVAELRGHESFVYGLAALPTGEIVSCAEDRTVRVWKDLECVQTITHPAISVWCVAACADSGDIVSGASDGVARVFTRSPKRVASPDAIAAFEESVKASAIPQQQVGGINKEKLPGPEFLTTKSGTKEGQVQMIKEDNGSVSAYTWSTAARQWVNVGTVVDSAGSSGRKVEYQGKEYDFVFDVDIEDGKPPLKLPYNLNENPYERARKFLEGNELPLSYLDNVVQFIEQNTKGATLGETGGGGAPDPYGSDARYKPGDEAKRVPKVLPHGEYLSILAAKHEAIINKILSVNATMISSGRKDAALNPKDQTNLKELRYTLQANKPVDETGLELILRIATKWAYTDRLPGLDLLRCVTNTTLAASFRDSRGRSILQLAIDAALGTNTEAEGESEPTTPNENCIMMALRAIVNIFATPKGREVAASETNRVIALLERVVGLRGEGAGRRNKNVLVAATTVVVNYSVLARKTTGGFATADTKRAFARVAEKILSEQQGSAAADGEVVYRGLVGLGTWVYGNSAVAEGVDRGVVRGVVEKVGEDRVRSVGKEVLNLLG</sequence>
<dbReference type="InterPro" id="IPR036322">
    <property type="entry name" value="WD40_repeat_dom_sf"/>
</dbReference>
<keyword evidence="3 5" id="KW-0853">WD repeat</keyword>
<dbReference type="PANTHER" id="PTHR19849:SF0">
    <property type="entry name" value="PHOSPHOLIPASE A-2-ACTIVATING PROTEIN"/>
    <property type="match status" value="1"/>
</dbReference>
<keyword evidence="10" id="KW-1185">Reference proteome</keyword>
<feature type="repeat" description="WD" evidence="5">
    <location>
        <begin position="111"/>
        <end position="145"/>
    </location>
</feature>
<evidence type="ECO:0000256" key="2">
    <source>
        <dbReference type="ARBA" id="ARBA00022490"/>
    </source>
</evidence>
<evidence type="ECO:0000313" key="10">
    <source>
        <dbReference type="Proteomes" id="UP000028545"/>
    </source>
</evidence>
<evidence type="ECO:0000256" key="6">
    <source>
        <dbReference type="SAM" id="MobiDB-lite"/>
    </source>
</evidence>
<dbReference type="Gene3D" id="3.10.20.870">
    <property type="entry name" value="PFU (PLAA family ubiquitin binding), C-terminal domain"/>
    <property type="match status" value="1"/>
</dbReference>
<dbReference type="PROSITE" id="PS50082">
    <property type="entry name" value="WD_REPEATS_2"/>
    <property type="match status" value="4"/>
</dbReference>
<dbReference type="InterPro" id="IPR015155">
    <property type="entry name" value="PFU"/>
</dbReference>
<dbReference type="InterPro" id="IPR001680">
    <property type="entry name" value="WD40_rpt"/>
</dbReference>
<dbReference type="SUPFAM" id="SSF50978">
    <property type="entry name" value="WD40 repeat-like"/>
    <property type="match status" value="1"/>
</dbReference>
<accession>A0A084G797</accession>
<feature type="repeat" description="WD" evidence="5">
    <location>
        <begin position="12"/>
        <end position="52"/>
    </location>
</feature>
<keyword evidence="2" id="KW-0963">Cytoplasm</keyword>
<dbReference type="VEuPathDB" id="FungiDB:SAPIO_CDS4885"/>
<feature type="region of interest" description="Disordered" evidence="6">
    <location>
        <begin position="471"/>
        <end position="494"/>
    </location>
</feature>
<dbReference type="AlphaFoldDB" id="A0A084G797"/>
<evidence type="ECO:0000313" key="9">
    <source>
        <dbReference type="EMBL" id="KEZ43209.1"/>
    </source>
</evidence>
<dbReference type="PROSITE" id="PS51396">
    <property type="entry name" value="PUL"/>
    <property type="match status" value="1"/>
</dbReference>
<dbReference type="PANTHER" id="PTHR19849">
    <property type="entry name" value="PHOSPHOLIPASE A-2-ACTIVATING PROTEIN"/>
    <property type="match status" value="1"/>
</dbReference>
<name>A0A084G797_PSEDA</name>
<dbReference type="HOGENOM" id="CLU_011791_2_0_1"/>
<feature type="repeat" description="WD" evidence="5">
    <location>
        <begin position="153"/>
        <end position="186"/>
    </location>
</feature>